<keyword evidence="2" id="KW-1185">Reference proteome</keyword>
<dbReference type="EMBL" id="KN826259">
    <property type="protein sequence ID" value="KIK79513.1"/>
    <property type="molecule type" value="Genomic_DNA"/>
</dbReference>
<reference evidence="1 2" key="1">
    <citation type="submission" date="2014-04" db="EMBL/GenBank/DDBJ databases">
        <authorList>
            <consortium name="DOE Joint Genome Institute"/>
            <person name="Kuo A."/>
            <person name="Kohler A."/>
            <person name="Jargeat P."/>
            <person name="Nagy L.G."/>
            <person name="Floudas D."/>
            <person name="Copeland A."/>
            <person name="Barry K.W."/>
            <person name="Cichocki N."/>
            <person name="Veneault-Fourrey C."/>
            <person name="LaButti K."/>
            <person name="Lindquist E.A."/>
            <person name="Lipzen A."/>
            <person name="Lundell T."/>
            <person name="Morin E."/>
            <person name="Murat C."/>
            <person name="Sun H."/>
            <person name="Tunlid A."/>
            <person name="Henrissat B."/>
            <person name="Grigoriev I.V."/>
            <person name="Hibbett D.S."/>
            <person name="Martin F."/>
            <person name="Nordberg H.P."/>
            <person name="Cantor M.N."/>
            <person name="Hua S.X."/>
        </authorList>
    </citation>
    <scope>NUCLEOTIDE SEQUENCE [LARGE SCALE GENOMIC DNA]</scope>
    <source>
        <strain evidence="1 2">Ve08.2h10</strain>
    </source>
</reference>
<gene>
    <name evidence="1" type="ORF">PAXRUDRAFT_161154</name>
</gene>
<sequence length="158" mass="18090">MMMVLPKCLPTLQQLNAGIWTHPDNVFCTEHTKDSFISCNTNMAPNQLVILCDKHIPILSTLKLEIPHAQNKSNRNFHNIDWEEFNKSLLPRLGQMGPPCTITTQAEFGRAASNLTRAIQETIKEVVPLSKPSPHLKQWWNHDLALMRHKVVKLNYES</sequence>
<protein>
    <submittedName>
        <fullName evidence="1">Uncharacterized protein</fullName>
    </submittedName>
</protein>
<accession>A0A0D0CVP0</accession>
<proteinExistence type="predicted"/>
<evidence type="ECO:0000313" key="2">
    <source>
        <dbReference type="Proteomes" id="UP000054538"/>
    </source>
</evidence>
<evidence type="ECO:0000313" key="1">
    <source>
        <dbReference type="EMBL" id="KIK79513.1"/>
    </source>
</evidence>
<dbReference type="HOGENOM" id="CLU_115679_0_0_1"/>
<reference evidence="2" key="2">
    <citation type="submission" date="2015-01" db="EMBL/GenBank/DDBJ databases">
        <title>Evolutionary Origins and Diversification of the Mycorrhizal Mutualists.</title>
        <authorList>
            <consortium name="DOE Joint Genome Institute"/>
            <consortium name="Mycorrhizal Genomics Consortium"/>
            <person name="Kohler A."/>
            <person name="Kuo A."/>
            <person name="Nagy L.G."/>
            <person name="Floudas D."/>
            <person name="Copeland A."/>
            <person name="Barry K.W."/>
            <person name="Cichocki N."/>
            <person name="Veneault-Fourrey C."/>
            <person name="LaButti K."/>
            <person name="Lindquist E.A."/>
            <person name="Lipzen A."/>
            <person name="Lundell T."/>
            <person name="Morin E."/>
            <person name="Murat C."/>
            <person name="Riley R."/>
            <person name="Ohm R."/>
            <person name="Sun H."/>
            <person name="Tunlid A."/>
            <person name="Henrissat B."/>
            <person name="Grigoriev I.V."/>
            <person name="Hibbett D.S."/>
            <person name="Martin F."/>
        </authorList>
    </citation>
    <scope>NUCLEOTIDE SEQUENCE [LARGE SCALE GENOMIC DNA]</scope>
    <source>
        <strain evidence="2">Ve08.2h10</strain>
    </source>
</reference>
<organism evidence="1 2">
    <name type="scientific">Paxillus rubicundulus Ve08.2h10</name>
    <dbReference type="NCBI Taxonomy" id="930991"/>
    <lineage>
        <taxon>Eukaryota</taxon>
        <taxon>Fungi</taxon>
        <taxon>Dikarya</taxon>
        <taxon>Basidiomycota</taxon>
        <taxon>Agaricomycotina</taxon>
        <taxon>Agaricomycetes</taxon>
        <taxon>Agaricomycetidae</taxon>
        <taxon>Boletales</taxon>
        <taxon>Paxilineae</taxon>
        <taxon>Paxillaceae</taxon>
        <taxon>Paxillus</taxon>
    </lineage>
</organism>
<dbReference type="AlphaFoldDB" id="A0A0D0CVP0"/>
<dbReference type="InParanoid" id="A0A0D0CVP0"/>
<dbReference type="OrthoDB" id="3261136at2759"/>
<dbReference type="Proteomes" id="UP000054538">
    <property type="component" value="Unassembled WGS sequence"/>
</dbReference>
<name>A0A0D0CVP0_9AGAM</name>